<dbReference type="EMBL" id="JBFQXQ010000001">
    <property type="protein sequence ID" value="MEX3172691.1"/>
    <property type="molecule type" value="Genomic_DNA"/>
</dbReference>
<dbReference type="InterPro" id="IPR027443">
    <property type="entry name" value="IPNS-like_sf"/>
</dbReference>
<comment type="caution">
    <text evidence="2">The sequence shown here is derived from an EMBL/GenBank/DDBJ whole genome shotgun (WGS) entry which is preliminary data.</text>
</comment>
<dbReference type="InterPro" id="IPR044861">
    <property type="entry name" value="IPNS-like_FE2OG_OXY"/>
</dbReference>
<gene>
    <name evidence="2" type="ORF">AB4M04_11400</name>
</gene>
<evidence type="ECO:0000313" key="2">
    <source>
        <dbReference type="EMBL" id="MEX3172691.1"/>
    </source>
</evidence>
<dbReference type="Proteomes" id="UP001558101">
    <property type="component" value="Unassembled WGS sequence"/>
</dbReference>
<organism evidence="2 3">
    <name type="scientific">Serratia quinivorans</name>
    <dbReference type="NCBI Taxonomy" id="137545"/>
    <lineage>
        <taxon>Bacteria</taxon>
        <taxon>Pseudomonadati</taxon>
        <taxon>Pseudomonadota</taxon>
        <taxon>Gammaproteobacteria</taxon>
        <taxon>Enterobacterales</taxon>
        <taxon>Yersiniaceae</taxon>
        <taxon>Serratia</taxon>
    </lineage>
</organism>
<reference evidence="2 3" key="1">
    <citation type="submission" date="2024-07" db="EMBL/GenBank/DDBJ databases">
        <title>Genomes of novel Serratia strains from suburban soil.</title>
        <authorList>
            <person name="Markert E.X."/>
            <person name="Severe K."/>
            <person name="Severe L."/>
            <person name="Twing K.I."/>
            <person name="Ward L.M."/>
        </authorList>
    </citation>
    <scope>NUCLEOTIDE SEQUENCE [LARGE SCALE GENOMIC DNA]</scope>
    <source>
        <strain evidence="2 3">3C-UT</strain>
    </source>
</reference>
<dbReference type="SUPFAM" id="SSF51197">
    <property type="entry name" value="Clavaminate synthase-like"/>
    <property type="match status" value="1"/>
</dbReference>
<feature type="domain" description="Isopenicillin N synthase-like Fe(2+) 2OG dioxygenase" evidence="1">
    <location>
        <begin position="153"/>
        <end position="233"/>
    </location>
</feature>
<sequence length="272" mass="30603">MNSNIRLIASRLIRDGYAYIKMPETLNLAFNQITKTYESVDNNQKQAFSFPEKTDGFLPLGSEYASSPERPDLCERFCYWSGRRELHRGFDVTDSDFYKGVSAYETAVNPIAQDLLDAVCQNLGGPAQPRVKDSSYLQFCAYKPDLRRAEREYLQDPHEDGHLLTFIKPTSPGLMLFTREGLVPATPAADEMVVLAGSLLEVLTDGEVRAMHHAVKKPDAPVFRKSLMYFVNPNWAVKNATSLVNNQQVDLARLADLHHMGFGNNQLNVGIR</sequence>
<dbReference type="Pfam" id="PF03171">
    <property type="entry name" value="2OG-FeII_Oxy"/>
    <property type="match status" value="1"/>
</dbReference>
<name>A0ABV3UGK9_9GAMM</name>
<protein>
    <submittedName>
        <fullName evidence="2">2OG-Fe(II) oxygenase family protein</fullName>
    </submittedName>
</protein>
<evidence type="ECO:0000313" key="3">
    <source>
        <dbReference type="Proteomes" id="UP001558101"/>
    </source>
</evidence>
<evidence type="ECO:0000259" key="1">
    <source>
        <dbReference type="Pfam" id="PF03171"/>
    </source>
</evidence>
<dbReference type="RefSeq" id="WP_261413560.1">
    <property type="nucleotide sequence ID" value="NZ_CAMKRT010000002.1"/>
</dbReference>
<dbReference type="Gene3D" id="2.60.120.330">
    <property type="entry name" value="B-lactam Antibiotic, Isopenicillin N Synthase, Chain"/>
    <property type="match status" value="1"/>
</dbReference>
<keyword evidence="3" id="KW-1185">Reference proteome</keyword>
<proteinExistence type="predicted"/>
<accession>A0ABV3UGK9</accession>